<dbReference type="AlphaFoldDB" id="D5AE94"/>
<accession>D5AE94</accession>
<evidence type="ECO:0000256" key="1">
    <source>
        <dbReference type="SAM" id="Phobius"/>
    </source>
</evidence>
<proteinExistence type="evidence at transcript level"/>
<keyword evidence="1" id="KW-1133">Transmembrane helix</keyword>
<protein>
    <submittedName>
        <fullName evidence="2">Uncharacterized protein</fullName>
    </submittedName>
</protein>
<name>D5AE94_PICSI</name>
<organism evidence="2">
    <name type="scientific">Picea sitchensis</name>
    <name type="common">Sitka spruce</name>
    <name type="synonym">Pinus sitchensis</name>
    <dbReference type="NCBI Taxonomy" id="3332"/>
    <lineage>
        <taxon>Eukaryota</taxon>
        <taxon>Viridiplantae</taxon>
        <taxon>Streptophyta</taxon>
        <taxon>Embryophyta</taxon>
        <taxon>Tracheophyta</taxon>
        <taxon>Spermatophyta</taxon>
        <taxon>Pinopsida</taxon>
        <taxon>Pinidae</taxon>
        <taxon>Conifers I</taxon>
        <taxon>Pinales</taxon>
        <taxon>Pinaceae</taxon>
        <taxon>Picea</taxon>
    </lineage>
</organism>
<sequence>MLMLYSFYFYICLMFGYTPDFCIGDFVLFGCLWTSFSYVV</sequence>
<reference evidence="2" key="1">
    <citation type="submission" date="2010-04" db="EMBL/GenBank/DDBJ databases">
        <authorList>
            <person name="Reid K.E."/>
            <person name="Liao N."/>
            <person name="Chan S."/>
            <person name="Docking R."/>
            <person name="Taylor G."/>
            <person name="Moore R."/>
            <person name="Mayo M."/>
            <person name="Munro S."/>
            <person name="King J."/>
            <person name="Yanchuk A."/>
            <person name="Holt R."/>
            <person name="Jones S."/>
            <person name="Marra M."/>
            <person name="Ritland C.E."/>
            <person name="Ritland K."/>
            <person name="Bohlmann J."/>
        </authorList>
    </citation>
    <scope>NUCLEOTIDE SEQUENCE</scope>
    <source>
        <tissue evidence="2">Bud</tissue>
    </source>
</reference>
<keyword evidence="1" id="KW-0812">Transmembrane</keyword>
<dbReference type="EMBL" id="BT124625">
    <property type="protein sequence ID" value="ADE77863.1"/>
    <property type="molecule type" value="mRNA"/>
</dbReference>
<keyword evidence="1" id="KW-0472">Membrane</keyword>
<feature type="transmembrane region" description="Helical" evidence="1">
    <location>
        <begin position="7"/>
        <end position="36"/>
    </location>
</feature>
<evidence type="ECO:0000313" key="2">
    <source>
        <dbReference type="EMBL" id="ADE77863.1"/>
    </source>
</evidence>